<comment type="caution">
    <text evidence="2">The sequence shown here is derived from an EMBL/GenBank/DDBJ whole genome shotgun (WGS) entry which is preliminary data.</text>
</comment>
<accession>A0ABN7NPV7</accession>
<dbReference type="PANTHER" id="PTHR15673">
    <property type="entry name" value="IQ CALMODULIN-BINDING MOTIF CONTAINING PROTEIN 1"/>
    <property type="match status" value="1"/>
</dbReference>
<dbReference type="Proteomes" id="UP001153148">
    <property type="component" value="Unassembled WGS sequence"/>
</dbReference>
<dbReference type="PROSITE" id="PS50096">
    <property type="entry name" value="IQ"/>
    <property type="match status" value="1"/>
</dbReference>
<sequence>MIKSEEVEEDEEEEEEEEEDDDFEEYETMTELDDINIFSMTRNIANMKYYLYELREKSATTIQAAWRSHRARARYTLVKRELLRNKAALVIQRAFRHWTHSKRRKTSANLFQGFDRITEEKLRELQREIKM</sequence>
<proteinExistence type="predicted"/>
<protein>
    <submittedName>
        <fullName evidence="2">Uncharacterized protein</fullName>
    </submittedName>
</protein>
<dbReference type="InterPro" id="IPR028765">
    <property type="entry name" value="IQCB1"/>
</dbReference>
<dbReference type="Pfam" id="PF00612">
    <property type="entry name" value="IQ"/>
    <property type="match status" value="2"/>
</dbReference>
<feature type="region of interest" description="Disordered" evidence="1">
    <location>
        <begin position="1"/>
        <end position="26"/>
    </location>
</feature>
<dbReference type="EMBL" id="CAJPIN010002658">
    <property type="protein sequence ID" value="CAG2055587.1"/>
    <property type="molecule type" value="Genomic_DNA"/>
</dbReference>
<dbReference type="InterPro" id="IPR027417">
    <property type="entry name" value="P-loop_NTPase"/>
</dbReference>
<dbReference type="SUPFAM" id="SSF52540">
    <property type="entry name" value="P-loop containing nucleoside triphosphate hydrolases"/>
    <property type="match status" value="1"/>
</dbReference>
<dbReference type="PANTHER" id="PTHR15673:SF2">
    <property type="entry name" value="IQ CALMODULIN-BINDING MOTIF-CONTAINING PROTEIN 1"/>
    <property type="match status" value="1"/>
</dbReference>
<organism evidence="2 3">
    <name type="scientific">Timema podura</name>
    <name type="common">Walking stick</name>
    <dbReference type="NCBI Taxonomy" id="61482"/>
    <lineage>
        <taxon>Eukaryota</taxon>
        <taxon>Metazoa</taxon>
        <taxon>Ecdysozoa</taxon>
        <taxon>Arthropoda</taxon>
        <taxon>Hexapoda</taxon>
        <taxon>Insecta</taxon>
        <taxon>Pterygota</taxon>
        <taxon>Neoptera</taxon>
        <taxon>Polyneoptera</taxon>
        <taxon>Phasmatodea</taxon>
        <taxon>Timematodea</taxon>
        <taxon>Timematoidea</taxon>
        <taxon>Timematidae</taxon>
        <taxon>Timema</taxon>
    </lineage>
</organism>
<evidence type="ECO:0000313" key="3">
    <source>
        <dbReference type="Proteomes" id="UP001153148"/>
    </source>
</evidence>
<gene>
    <name evidence="2" type="ORF">TPAB3V08_LOCUS2590</name>
</gene>
<evidence type="ECO:0000313" key="2">
    <source>
        <dbReference type="EMBL" id="CAG2055587.1"/>
    </source>
</evidence>
<evidence type="ECO:0000256" key="1">
    <source>
        <dbReference type="SAM" id="MobiDB-lite"/>
    </source>
</evidence>
<keyword evidence="3" id="KW-1185">Reference proteome</keyword>
<dbReference type="InterPro" id="IPR000048">
    <property type="entry name" value="IQ_motif_EF-hand-BS"/>
</dbReference>
<name>A0ABN7NPV7_TIMPD</name>
<dbReference type="Gene3D" id="1.20.5.190">
    <property type="match status" value="1"/>
</dbReference>
<reference evidence="2" key="1">
    <citation type="submission" date="2021-03" db="EMBL/GenBank/DDBJ databases">
        <authorList>
            <person name="Tran Van P."/>
        </authorList>
    </citation>
    <scope>NUCLEOTIDE SEQUENCE</scope>
</reference>